<feature type="transmembrane region" description="Helical" evidence="6">
    <location>
        <begin position="127"/>
        <end position="146"/>
    </location>
</feature>
<feature type="transmembrane region" description="Helical" evidence="6">
    <location>
        <begin position="253"/>
        <end position="279"/>
    </location>
</feature>
<dbReference type="Pfam" id="PF02133">
    <property type="entry name" value="Transp_cyt_pur"/>
    <property type="match status" value="1"/>
</dbReference>
<evidence type="ECO:0000256" key="2">
    <source>
        <dbReference type="ARBA" id="ARBA00008974"/>
    </source>
</evidence>
<evidence type="ECO:0000313" key="7">
    <source>
        <dbReference type="EMBL" id="EKY21589.1"/>
    </source>
</evidence>
<feature type="transmembrane region" description="Helical" evidence="6">
    <location>
        <begin position="380"/>
        <end position="401"/>
    </location>
</feature>
<organism evidence="7 8">
    <name type="scientific">Veillonella atypica KON</name>
    <dbReference type="NCBI Taxonomy" id="1128111"/>
    <lineage>
        <taxon>Bacteria</taxon>
        <taxon>Bacillati</taxon>
        <taxon>Bacillota</taxon>
        <taxon>Negativicutes</taxon>
        <taxon>Veillonellales</taxon>
        <taxon>Veillonellaceae</taxon>
        <taxon>Veillonella</taxon>
    </lineage>
</organism>
<dbReference type="InterPro" id="IPR001248">
    <property type="entry name" value="Pur-cyt_permease"/>
</dbReference>
<dbReference type="Gene3D" id="1.10.4160.10">
    <property type="entry name" value="Hydantoin permease"/>
    <property type="match status" value="1"/>
</dbReference>
<name>A0ABN0IN68_9FIRM</name>
<gene>
    <name evidence="7" type="ORF">HMPREF0870_00083</name>
</gene>
<keyword evidence="4 6" id="KW-1133">Transmembrane helix</keyword>
<feature type="transmembrane region" description="Helical" evidence="6">
    <location>
        <begin position="324"/>
        <end position="344"/>
    </location>
</feature>
<evidence type="ECO:0000256" key="4">
    <source>
        <dbReference type="ARBA" id="ARBA00022989"/>
    </source>
</evidence>
<keyword evidence="8" id="KW-1185">Reference proteome</keyword>
<proteinExistence type="inferred from homology"/>
<keyword evidence="3 6" id="KW-0812">Transmembrane</keyword>
<comment type="similarity">
    <text evidence="2">Belongs to the purine-cytosine permease (2.A.39) family.</text>
</comment>
<feature type="transmembrane region" description="Helical" evidence="6">
    <location>
        <begin position="227"/>
        <end position="247"/>
    </location>
</feature>
<evidence type="ECO:0000256" key="6">
    <source>
        <dbReference type="SAM" id="Phobius"/>
    </source>
</evidence>
<evidence type="ECO:0000256" key="5">
    <source>
        <dbReference type="ARBA" id="ARBA00023136"/>
    </source>
</evidence>
<sequence>MNSAFSMTSWQGGRMKDTYITQPQFAMIWFGAALSIAEIMTGTYLAPLGLTQGLYAIILGHIIGGILLFGAGLIGGRLRQGSMNTTAFSFGPLGAKGFAFLNMLQLIGWTSIMIYDAMLALQELAPLSPIIWTIAIGALVILWLFIGLHNTGYIQAIVSVLLLGLTLYMGAHMISQWPNEGIILTSGNMSFIAALELSIAMPLSWLPLISDYTRESKKPFSASLTSATVYTVTSIVMYTLGLSAAIFGGGDSIITIMMNAGLGLAGLIVIIFSTVTTTFMDAYSAGVSSTTIYNSASSKGIAVIVTIIGTIAAILYPMDDITDFLYLIGSVFAPMIAILLADYFINRQQVQTLSAYLVRGLIWAVSVGLYHYMLHSESTIGATLPAFTMAFVVTAIVGFISHTENSSVEIKQH</sequence>
<evidence type="ECO:0000256" key="3">
    <source>
        <dbReference type="ARBA" id="ARBA00022692"/>
    </source>
</evidence>
<feature type="transmembrane region" description="Helical" evidence="6">
    <location>
        <begin position="53"/>
        <end position="76"/>
    </location>
</feature>
<accession>A0ABN0IN68</accession>
<dbReference type="Proteomes" id="UP000010412">
    <property type="component" value="Unassembled WGS sequence"/>
</dbReference>
<dbReference type="NCBIfam" id="TIGR02358">
    <property type="entry name" value="thia_cytX"/>
    <property type="match status" value="1"/>
</dbReference>
<reference evidence="7 8" key="1">
    <citation type="submission" date="2012-05" db="EMBL/GenBank/DDBJ databases">
        <authorList>
            <person name="Weinstock G."/>
            <person name="Sodergren E."/>
            <person name="Lobos E.A."/>
            <person name="Fulton L."/>
            <person name="Fulton R."/>
            <person name="Courtney L."/>
            <person name="Fronick C."/>
            <person name="O'Laughlin M."/>
            <person name="Godfrey J."/>
            <person name="Wilson R.M."/>
            <person name="Miner T."/>
            <person name="Farmer C."/>
            <person name="Delehaunty K."/>
            <person name="Cordes M."/>
            <person name="Minx P."/>
            <person name="Tomlinson C."/>
            <person name="Chen J."/>
            <person name="Wollam A."/>
            <person name="Pepin K.H."/>
            <person name="Bhonagiri V."/>
            <person name="Zhang X."/>
            <person name="Suruliraj S."/>
            <person name="Warren W."/>
            <person name="Mitreva M."/>
            <person name="Mardis E.R."/>
            <person name="Wilson R.K."/>
        </authorList>
    </citation>
    <scope>NUCLEOTIDE SEQUENCE [LARGE SCALE GENOMIC DNA]</scope>
    <source>
        <strain evidence="7 8">KON</strain>
    </source>
</reference>
<comment type="caution">
    <text evidence="7">The sequence shown here is derived from an EMBL/GenBank/DDBJ whole genome shotgun (WGS) entry which is preliminary data.</text>
</comment>
<evidence type="ECO:0000256" key="1">
    <source>
        <dbReference type="ARBA" id="ARBA00004141"/>
    </source>
</evidence>
<feature type="transmembrane region" description="Helical" evidence="6">
    <location>
        <begin position="356"/>
        <end position="374"/>
    </location>
</feature>
<evidence type="ECO:0000313" key="8">
    <source>
        <dbReference type="Proteomes" id="UP000010412"/>
    </source>
</evidence>
<dbReference type="EMBL" id="AMEX01000001">
    <property type="protein sequence ID" value="EKY21589.1"/>
    <property type="molecule type" value="Genomic_DNA"/>
</dbReference>
<feature type="transmembrane region" description="Helical" evidence="6">
    <location>
        <begin position="181"/>
        <end position="206"/>
    </location>
</feature>
<protein>
    <submittedName>
        <fullName evidence="7">Hydroxymethylpyrimidine transporter CytX</fullName>
    </submittedName>
</protein>
<dbReference type="PANTHER" id="PTHR30569:SF0">
    <property type="entry name" value="CYTOSINE PERMEASE"/>
    <property type="match status" value="1"/>
</dbReference>
<feature type="transmembrane region" description="Helical" evidence="6">
    <location>
        <begin position="25"/>
        <end position="47"/>
    </location>
</feature>
<dbReference type="PANTHER" id="PTHR30569">
    <property type="entry name" value="CYTOSINE TRANSPORTER CODB"/>
    <property type="match status" value="1"/>
</dbReference>
<dbReference type="InterPro" id="IPR030191">
    <property type="entry name" value="CodB"/>
</dbReference>
<comment type="subcellular location">
    <subcellularLocation>
        <location evidence="1">Membrane</location>
        <topology evidence="1">Multi-pass membrane protein</topology>
    </subcellularLocation>
</comment>
<feature type="transmembrane region" description="Helical" evidence="6">
    <location>
        <begin position="97"/>
        <end position="115"/>
    </location>
</feature>
<keyword evidence="5 6" id="KW-0472">Membrane</keyword>
<dbReference type="InterPro" id="IPR012732">
    <property type="entry name" value="Thia_CytX"/>
</dbReference>
<feature type="transmembrane region" description="Helical" evidence="6">
    <location>
        <begin position="153"/>
        <end position="175"/>
    </location>
</feature>
<feature type="transmembrane region" description="Helical" evidence="6">
    <location>
        <begin position="300"/>
        <end position="318"/>
    </location>
</feature>